<dbReference type="EMBL" id="JBHTEE010000001">
    <property type="protein sequence ID" value="MFC7603846.1"/>
    <property type="molecule type" value="Genomic_DNA"/>
</dbReference>
<comment type="caution">
    <text evidence="5">The sequence shown here is derived from an EMBL/GenBank/DDBJ whole genome shotgun (WGS) entry which is preliminary data.</text>
</comment>
<proteinExistence type="inferred from homology"/>
<dbReference type="Proteomes" id="UP001596514">
    <property type="component" value="Unassembled WGS sequence"/>
</dbReference>
<reference evidence="6" key="1">
    <citation type="journal article" date="2019" name="Int. J. Syst. Evol. Microbiol.">
        <title>The Global Catalogue of Microorganisms (GCM) 10K type strain sequencing project: providing services to taxonomists for standard genome sequencing and annotation.</title>
        <authorList>
            <consortium name="The Broad Institute Genomics Platform"/>
            <consortium name="The Broad Institute Genome Sequencing Center for Infectious Disease"/>
            <person name="Wu L."/>
            <person name="Ma J."/>
        </authorList>
    </citation>
    <scope>NUCLEOTIDE SEQUENCE [LARGE SCALE GENOMIC DNA]</scope>
    <source>
        <strain evidence="6">JCM 10083</strain>
    </source>
</reference>
<comment type="similarity">
    <text evidence="1">Belongs to the leucine-binding protein family.</text>
</comment>
<feature type="signal peptide" evidence="3">
    <location>
        <begin position="1"/>
        <end position="19"/>
    </location>
</feature>
<gene>
    <name evidence="5" type="ORF">ACFQVD_27400</name>
</gene>
<protein>
    <submittedName>
        <fullName evidence="5">ABC transporter substrate-binding protein</fullName>
    </submittedName>
</protein>
<dbReference type="InterPro" id="IPR051010">
    <property type="entry name" value="BCAA_transport"/>
</dbReference>
<organism evidence="5 6">
    <name type="scientific">Streptosporangium amethystogenes subsp. fukuiense</name>
    <dbReference type="NCBI Taxonomy" id="698418"/>
    <lineage>
        <taxon>Bacteria</taxon>
        <taxon>Bacillati</taxon>
        <taxon>Actinomycetota</taxon>
        <taxon>Actinomycetes</taxon>
        <taxon>Streptosporangiales</taxon>
        <taxon>Streptosporangiaceae</taxon>
        <taxon>Streptosporangium</taxon>
    </lineage>
</organism>
<sequence length="394" mass="41267">MRKSRLGTVVLGVALLATACGSGGDDGGSAQSGGLPATVKIGVPLDVSGAAGIAGVGTSERDGVRLAAKEINDTGFLGGSKIELVEIDTKADKQEAVQAVLKLASDQVDAVVGFTLTPSFLAAGPQLQQNGIPTVAVGLSSGGVTEVGDYMFRLYPDMANVMPQADKEFATAFSGLKSAAYLYQSDSEAAKNVIGKRQQALEGAGIQTLGVETFVGTDTDVRAQLTKLKQLNPDVLVTMPLPGMMSTIYLQLDEIGFDKPVFMAPDVSDATMEQSGKAMQCFVYVTAWNGQSSEGNNTHFLDYWRQNGAQRSATVFEAAGYASLWSMAHAFKNAGSNDKKAVRDALAALNGVDTPFGKIGFTQNRAADVKGTKLQIVDSKITLFDAQTAPGCKR</sequence>
<feature type="chain" id="PRO_5046636083" evidence="3">
    <location>
        <begin position="20"/>
        <end position="394"/>
    </location>
</feature>
<evidence type="ECO:0000313" key="6">
    <source>
        <dbReference type="Proteomes" id="UP001596514"/>
    </source>
</evidence>
<evidence type="ECO:0000259" key="4">
    <source>
        <dbReference type="Pfam" id="PF13458"/>
    </source>
</evidence>
<evidence type="ECO:0000256" key="2">
    <source>
        <dbReference type="ARBA" id="ARBA00022729"/>
    </source>
</evidence>
<evidence type="ECO:0000256" key="1">
    <source>
        <dbReference type="ARBA" id="ARBA00010062"/>
    </source>
</evidence>
<dbReference type="PROSITE" id="PS51257">
    <property type="entry name" value="PROKAR_LIPOPROTEIN"/>
    <property type="match status" value="1"/>
</dbReference>
<evidence type="ECO:0000313" key="5">
    <source>
        <dbReference type="EMBL" id="MFC7603846.1"/>
    </source>
</evidence>
<dbReference type="InterPro" id="IPR028081">
    <property type="entry name" value="Leu-bd"/>
</dbReference>
<dbReference type="SUPFAM" id="SSF53822">
    <property type="entry name" value="Periplasmic binding protein-like I"/>
    <property type="match status" value="1"/>
</dbReference>
<accession>A0ABW2T8L6</accession>
<dbReference type="Gene3D" id="3.40.50.2300">
    <property type="match status" value="2"/>
</dbReference>
<keyword evidence="6" id="KW-1185">Reference proteome</keyword>
<dbReference type="PANTHER" id="PTHR30483">
    <property type="entry name" value="LEUCINE-SPECIFIC-BINDING PROTEIN"/>
    <property type="match status" value="1"/>
</dbReference>
<dbReference type="RefSeq" id="WP_343970074.1">
    <property type="nucleotide sequence ID" value="NZ_BAAAGK010000082.1"/>
</dbReference>
<keyword evidence="2 3" id="KW-0732">Signal</keyword>
<dbReference type="InterPro" id="IPR028082">
    <property type="entry name" value="Peripla_BP_I"/>
</dbReference>
<evidence type="ECO:0000256" key="3">
    <source>
        <dbReference type="SAM" id="SignalP"/>
    </source>
</evidence>
<dbReference type="PANTHER" id="PTHR30483:SF6">
    <property type="entry name" value="PERIPLASMIC BINDING PROTEIN OF ABC TRANSPORTER FOR NATURAL AMINO ACIDS"/>
    <property type="match status" value="1"/>
</dbReference>
<name>A0ABW2T8L6_9ACTN</name>
<feature type="domain" description="Leucine-binding protein" evidence="4">
    <location>
        <begin position="38"/>
        <end position="365"/>
    </location>
</feature>
<dbReference type="Pfam" id="PF13458">
    <property type="entry name" value="Peripla_BP_6"/>
    <property type="match status" value="1"/>
</dbReference>